<accession>A0A1H0BN63</accession>
<keyword evidence="3 6" id="KW-0812">Transmembrane</keyword>
<name>A0A1H0BN63_9FIRM</name>
<dbReference type="PANTHER" id="PTHR11662:SF399">
    <property type="entry name" value="FI19708P1-RELATED"/>
    <property type="match status" value="1"/>
</dbReference>
<feature type="transmembrane region" description="Helical" evidence="6">
    <location>
        <begin position="162"/>
        <end position="185"/>
    </location>
</feature>
<dbReference type="Proteomes" id="UP000199309">
    <property type="component" value="Unassembled WGS sequence"/>
</dbReference>
<comment type="subcellular location">
    <subcellularLocation>
        <location evidence="1">Cell membrane</location>
        <topology evidence="1">Multi-pass membrane protein</topology>
    </subcellularLocation>
</comment>
<keyword evidence="9" id="KW-1185">Reference proteome</keyword>
<dbReference type="InterPro" id="IPR036259">
    <property type="entry name" value="MFS_trans_sf"/>
</dbReference>
<sequence length="423" mass="47149">MENVRTHARYGVGLMMLFAIVINYLDRTVMSAAAPAIMNDLHITDASMGLIMSAFFFSYAVFQIPSGWLADRIGQRICLGISVLWWSLATVSTALARTPFSFISARIFMGVGEAGAYPCNAGITAKWFPDDERGKMTAIFDSGSRFGTAFAMPLVVWVISQFSWHVAFIICGSLGVLWSLVWFWYYNDPEKSRFINEEELKYIHGGQKRVQDNDKTQPMKWYQLFRYRNVIAMCTGFFTLNYSIYFFITWFPTYLVRERGISFAAMGFLAMLPPLVGIFAEWFGGWFQDHMYKKTHSLDTARKINLVGGMLLSTTIAFAGLFDNIVVLMTLLCLTYAGLAFAASAVWCLPGDVAPKNMVSVLGGVQNCISNCGGILGPIITGFIITASGSFMPALVVSGVFCFVGAMNYLFVLREIKPIEVIE</sequence>
<protein>
    <submittedName>
        <fullName evidence="8">MFS transporter, ACS family, glucarate transporter</fullName>
    </submittedName>
</protein>
<feature type="transmembrane region" description="Helical" evidence="6">
    <location>
        <begin position="77"/>
        <end position="96"/>
    </location>
</feature>
<dbReference type="EMBL" id="FNHQ01000053">
    <property type="protein sequence ID" value="SDN47005.1"/>
    <property type="molecule type" value="Genomic_DNA"/>
</dbReference>
<dbReference type="RefSeq" id="WP_218118829.1">
    <property type="nucleotide sequence ID" value="NZ_FNHQ01000053.1"/>
</dbReference>
<evidence type="ECO:0000256" key="3">
    <source>
        <dbReference type="ARBA" id="ARBA00022692"/>
    </source>
</evidence>
<feature type="transmembrane region" description="Helical" evidence="6">
    <location>
        <begin position="391"/>
        <end position="412"/>
    </location>
</feature>
<dbReference type="Pfam" id="PF07690">
    <property type="entry name" value="MFS_1"/>
    <property type="match status" value="1"/>
</dbReference>
<proteinExistence type="predicted"/>
<evidence type="ECO:0000259" key="7">
    <source>
        <dbReference type="PROSITE" id="PS50850"/>
    </source>
</evidence>
<feature type="transmembrane region" description="Helical" evidence="6">
    <location>
        <begin position="230"/>
        <end position="251"/>
    </location>
</feature>
<evidence type="ECO:0000256" key="6">
    <source>
        <dbReference type="SAM" id="Phobius"/>
    </source>
</evidence>
<evidence type="ECO:0000256" key="2">
    <source>
        <dbReference type="ARBA" id="ARBA00022448"/>
    </source>
</evidence>
<organism evidence="8 9">
    <name type="scientific">Megasphaera paucivorans</name>
    <dbReference type="NCBI Taxonomy" id="349095"/>
    <lineage>
        <taxon>Bacteria</taxon>
        <taxon>Bacillati</taxon>
        <taxon>Bacillota</taxon>
        <taxon>Negativicutes</taxon>
        <taxon>Veillonellales</taxon>
        <taxon>Veillonellaceae</taxon>
        <taxon>Megasphaera</taxon>
    </lineage>
</organism>
<evidence type="ECO:0000256" key="4">
    <source>
        <dbReference type="ARBA" id="ARBA00022989"/>
    </source>
</evidence>
<feature type="transmembrane region" description="Helical" evidence="6">
    <location>
        <begin position="7"/>
        <end position="26"/>
    </location>
</feature>
<dbReference type="AlphaFoldDB" id="A0A1H0BN63"/>
<dbReference type="InterPro" id="IPR011701">
    <property type="entry name" value="MFS"/>
</dbReference>
<reference evidence="8 9" key="1">
    <citation type="submission" date="2016-10" db="EMBL/GenBank/DDBJ databases">
        <authorList>
            <person name="de Groot N.N."/>
        </authorList>
    </citation>
    <scope>NUCLEOTIDE SEQUENCE [LARGE SCALE GENOMIC DNA]</scope>
    <source>
        <strain evidence="8 9">DSM 16981</strain>
    </source>
</reference>
<dbReference type="InterPro" id="IPR050382">
    <property type="entry name" value="MFS_Na/Anion_cotransporter"/>
</dbReference>
<evidence type="ECO:0000256" key="5">
    <source>
        <dbReference type="ARBA" id="ARBA00023136"/>
    </source>
</evidence>
<dbReference type="SUPFAM" id="SSF103473">
    <property type="entry name" value="MFS general substrate transporter"/>
    <property type="match status" value="1"/>
</dbReference>
<dbReference type="PROSITE" id="PS50850">
    <property type="entry name" value="MFS"/>
    <property type="match status" value="1"/>
</dbReference>
<keyword evidence="4 6" id="KW-1133">Transmembrane helix</keyword>
<feature type="transmembrane region" description="Helical" evidence="6">
    <location>
        <begin position="304"/>
        <end position="322"/>
    </location>
</feature>
<dbReference type="GO" id="GO:0005886">
    <property type="term" value="C:plasma membrane"/>
    <property type="evidence" value="ECO:0007669"/>
    <property type="project" value="UniProtKB-SubCell"/>
</dbReference>
<feature type="transmembrane region" description="Helical" evidence="6">
    <location>
        <begin position="46"/>
        <end position="65"/>
    </location>
</feature>
<dbReference type="InterPro" id="IPR020846">
    <property type="entry name" value="MFS_dom"/>
</dbReference>
<feature type="domain" description="Major facilitator superfamily (MFS) profile" evidence="7">
    <location>
        <begin position="12"/>
        <end position="417"/>
    </location>
</feature>
<evidence type="ECO:0000256" key="1">
    <source>
        <dbReference type="ARBA" id="ARBA00004651"/>
    </source>
</evidence>
<dbReference type="STRING" id="349095.SAMN05660299_02767"/>
<dbReference type="CDD" id="cd17319">
    <property type="entry name" value="MFS_ExuT_GudP_like"/>
    <property type="match status" value="1"/>
</dbReference>
<dbReference type="PANTHER" id="PTHR11662">
    <property type="entry name" value="SOLUTE CARRIER FAMILY 17"/>
    <property type="match status" value="1"/>
</dbReference>
<evidence type="ECO:0000313" key="8">
    <source>
        <dbReference type="EMBL" id="SDN47005.1"/>
    </source>
</evidence>
<gene>
    <name evidence="8" type="ORF">SAMN05660299_02767</name>
</gene>
<dbReference type="Gene3D" id="1.20.1250.20">
    <property type="entry name" value="MFS general substrate transporter like domains"/>
    <property type="match status" value="2"/>
</dbReference>
<feature type="transmembrane region" description="Helical" evidence="6">
    <location>
        <begin position="328"/>
        <end position="349"/>
    </location>
</feature>
<feature type="transmembrane region" description="Helical" evidence="6">
    <location>
        <begin position="263"/>
        <end position="283"/>
    </location>
</feature>
<dbReference type="GO" id="GO:0022857">
    <property type="term" value="F:transmembrane transporter activity"/>
    <property type="evidence" value="ECO:0007669"/>
    <property type="project" value="InterPro"/>
</dbReference>
<evidence type="ECO:0000313" key="9">
    <source>
        <dbReference type="Proteomes" id="UP000199309"/>
    </source>
</evidence>
<keyword evidence="5 6" id="KW-0472">Membrane</keyword>
<feature type="transmembrane region" description="Helical" evidence="6">
    <location>
        <begin position="361"/>
        <end position="385"/>
    </location>
</feature>
<keyword evidence="2" id="KW-0813">Transport</keyword>